<protein>
    <submittedName>
        <fullName evidence="11">S8 family peptidase</fullName>
    </submittedName>
</protein>
<dbReference type="InterPro" id="IPR015500">
    <property type="entry name" value="Peptidase_S8_subtilisin-rel"/>
</dbReference>
<feature type="active site" description="Charge relay system" evidence="5 6">
    <location>
        <position position="268"/>
    </location>
</feature>
<dbReference type="InterPro" id="IPR050131">
    <property type="entry name" value="Peptidase_S8_subtilisin-like"/>
</dbReference>
<feature type="active site" description="Charge relay system" evidence="5 6">
    <location>
        <position position="206"/>
    </location>
</feature>
<keyword evidence="7" id="KW-0732">Signal</keyword>
<evidence type="ECO:0000256" key="1">
    <source>
        <dbReference type="ARBA" id="ARBA00011073"/>
    </source>
</evidence>
<gene>
    <name evidence="11" type="ORF">IAB08_09540</name>
</gene>
<evidence type="ECO:0000313" key="11">
    <source>
        <dbReference type="EMBL" id="MBO8433513.1"/>
    </source>
</evidence>
<dbReference type="InterPro" id="IPR026444">
    <property type="entry name" value="Secre_tail"/>
</dbReference>
<comment type="caution">
    <text evidence="11">The sequence shown here is derived from an EMBL/GenBank/DDBJ whole genome shotgun (WGS) entry which is preliminary data.</text>
</comment>
<keyword evidence="2 6" id="KW-0645">Protease</keyword>
<proteinExistence type="inferred from homology"/>
<dbReference type="EMBL" id="JADIMZ010000145">
    <property type="protein sequence ID" value="MBO8433513.1"/>
    <property type="molecule type" value="Genomic_DNA"/>
</dbReference>
<dbReference type="PROSITE" id="PS51892">
    <property type="entry name" value="SUBTILASE"/>
    <property type="match status" value="1"/>
</dbReference>
<dbReference type="PRINTS" id="PR00723">
    <property type="entry name" value="SUBTILISIN"/>
</dbReference>
<dbReference type="Gene3D" id="2.60.120.1290">
    <property type="match status" value="1"/>
</dbReference>
<keyword evidence="4 6" id="KW-0720">Serine protease</keyword>
<evidence type="ECO:0000256" key="2">
    <source>
        <dbReference type="ARBA" id="ARBA00022670"/>
    </source>
</evidence>
<evidence type="ECO:0000259" key="8">
    <source>
        <dbReference type="Pfam" id="PF00082"/>
    </source>
</evidence>
<feature type="domain" description="Bacterial repeat" evidence="10">
    <location>
        <begin position="703"/>
        <end position="760"/>
    </location>
</feature>
<feature type="domain" description="Bacterial repeat" evidence="10">
    <location>
        <begin position="763"/>
        <end position="835"/>
    </location>
</feature>
<dbReference type="SUPFAM" id="SSF52743">
    <property type="entry name" value="Subtilisin-like"/>
    <property type="match status" value="1"/>
</dbReference>
<evidence type="ECO:0000256" key="7">
    <source>
        <dbReference type="SAM" id="SignalP"/>
    </source>
</evidence>
<name>A0A9D9DVK8_9BACT</name>
<dbReference type="GO" id="GO:0004252">
    <property type="term" value="F:serine-type endopeptidase activity"/>
    <property type="evidence" value="ECO:0007669"/>
    <property type="project" value="UniProtKB-UniRule"/>
</dbReference>
<evidence type="ECO:0000256" key="5">
    <source>
        <dbReference type="PIRSR" id="PIRSR615500-1"/>
    </source>
</evidence>
<reference evidence="11" key="1">
    <citation type="submission" date="2020-10" db="EMBL/GenBank/DDBJ databases">
        <authorList>
            <person name="Gilroy R."/>
        </authorList>
    </citation>
    <scope>NUCLEOTIDE SEQUENCE</scope>
    <source>
        <strain evidence="11">2889</strain>
    </source>
</reference>
<feature type="chain" id="PRO_5039184081" evidence="7">
    <location>
        <begin position="24"/>
        <end position="919"/>
    </location>
</feature>
<reference evidence="11" key="2">
    <citation type="journal article" date="2021" name="PeerJ">
        <title>Extensive microbial diversity within the chicken gut microbiome revealed by metagenomics and culture.</title>
        <authorList>
            <person name="Gilroy R."/>
            <person name="Ravi A."/>
            <person name="Getino M."/>
            <person name="Pursley I."/>
            <person name="Horton D.L."/>
            <person name="Alikhan N.F."/>
            <person name="Baker D."/>
            <person name="Gharbi K."/>
            <person name="Hall N."/>
            <person name="Watson M."/>
            <person name="Adriaenssens E.M."/>
            <person name="Foster-Nyarko E."/>
            <person name="Jarju S."/>
            <person name="Secka A."/>
            <person name="Antonio M."/>
            <person name="Oren A."/>
            <person name="Chaudhuri R.R."/>
            <person name="La Ragione R."/>
            <person name="Hildebrand F."/>
            <person name="Pallen M.J."/>
        </authorList>
    </citation>
    <scope>NUCLEOTIDE SEQUENCE</scope>
    <source>
        <strain evidence="11">2889</strain>
    </source>
</reference>
<evidence type="ECO:0000259" key="10">
    <source>
        <dbReference type="Pfam" id="PF18998"/>
    </source>
</evidence>
<dbReference type="PROSITE" id="PS00138">
    <property type="entry name" value="SUBTILASE_SER"/>
    <property type="match status" value="1"/>
</dbReference>
<feature type="active site" description="Charge relay system" evidence="5 6">
    <location>
        <position position="619"/>
    </location>
</feature>
<dbReference type="NCBIfam" id="TIGR04183">
    <property type="entry name" value="Por_Secre_tail"/>
    <property type="match status" value="1"/>
</dbReference>
<dbReference type="InterPro" id="IPR036852">
    <property type="entry name" value="Peptidase_S8/S53_dom_sf"/>
</dbReference>
<feature type="domain" description="Peptidase S8/S53" evidence="8">
    <location>
        <begin position="525"/>
        <end position="669"/>
    </location>
</feature>
<feature type="signal peptide" evidence="7">
    <location>
        <begin position="1"/>
        <end position="23"/>
    </location>
</feature>
<dbReference type="AlphaFoldDB" id="A0A9D9DVK8"/>
<dbReference type="Pfam" id="PF18962">
    <property type="entry name" value="Por_Secre_tail"/>
    <property type="match status" value="1"/>
</dbReference>
<keyword evidence="3 6" id="KW-0378">Hydrolase</keyword>
<dbReference type="Proteomes" id="UP000823612">
    <property type="component" value="Unassembled WGS sequence"/>
</dbReference>
<feature type="domain" description="Secretion system C-terminal sorting" evidence="9">
    <location>
        <begin position="850"/>
        <end position="918"/>
    </location>
</feature>
<evidence type="ECO:0000256" key="4">
    <source>
        <dbReference type="ARBA" id="ARBA00022825"/>
    </source>
</evidence>
<feature type="domain" description="Peptidase S8/S53" evidence="8">
    <location>
        <begin position="197"/>
        <end position="381"/>
    </location>
</feature>
<dbReference type="Pfam" id="PF00082">
    <property type="entry name" value="Peptidase_S8"/>
    <property type="match status" value="2"/>
</dbReference>
<accession>A0A9D9DVK8</accession>
<dbReference type="InterPro" id="IPR044060">
    <property type="entry name" value="Bacterial_rp_domain"/>
</dbReference>
<dbReference type="Gene3D" id="3.40.50.200">
    <property type="entry name" value="Peptidase S8/S53 domain"/>
    <property type="match status" value="1"/>
</dbReference>
<organism evidence="11 12">
    <name type="scientific">Candidatus Pullibacteroides excrementavium</name>
    <dbReference type="NCBI Taxonomy" id="2840905"/>
    <lineage>
        <taxon>Bacteria</taxon>
        <taxon>Pseudomonadati</taxon>
        <taxon>Bacteroidota</taxon>
        <taxon>Bacteroidia</taxon>
        <taxon>Bacteroidales</taxon>
        <taxon>Candidatus Pullibacteroides</taxon>
    </lineage>
</organism>
<comment type="similarity">
    <text evidence="1 6">Belongs to the peptidase S8 family.</text>
</comment>
<evidence type="ECO:0000256" key="3">
    <source>
        <dbReference type="ARBA" id="ARBA00022801"/>
    </source>
</evidence>
<dbReference type="PANTHER" id="PTHR43806:SF11">
    <property type="entry name" value="CEREVISIN-RELATED"/>
    <property type="match status" value="1"/>
</dbReference>
<dbReference type="InterPro" id="IPR023828">
    <property type="entry name" value="Peptidase_S8_Ser-AS"/>
</dbReference>
<dbReference type="Pfam" id="PF18998">
    <property type="entry name" value="Flg_new_2"/>
    <property type="match status" value="2"/>
</dbReference>
<evidence type="ECO:0000313" key="12">
    <source>
        <dbReference type="Proteomes" id="UP000823612"/>
    </source>
</evidence>
<evidence type="ECO:0000259" key="9">
    <source>
        <dbReference type="Pfam" id="PF18962"/>
    </source>
</evidence>
<dbReference type="PANTHER" id="PTHR43806">
    <property type="entry name" value="PEPTIDASE S8"/>
    <property type="match status" value="1"/>
</dbReference>
<sequence length="919" mass="100552">MNRFFQALASFLAFVLLCGFLHAQEQPKASEAGLNITNFGTLPTGPSAQKGDKSHPSKWNAAGQMFLNIYQQSRQKGENEQNLRQQLQEQFGMRSMSAGKNKSMQDYVPVFLSYDDPSALQEAERFGFIPQTKLTNMCTGLLPVKAASKIESIESVTRISVSLKQRIDNDSSRAFTNVTQVGEALWQENGLNQAYDGTGIVVGVIDIGFDYTHPTFYTDPEDPSTCRIKRVWNQNTTGGSPEMYTYGTEYSTAEEIHAAEHDQTGGYHATHVAGTAAGTGAGTQFQGMAPGSELVFVPTASTEASIFDGIAYIRSYANSVNKPCAINISMGLSIGPHDGYSDFDAAVDELVTSDPYGFLISVAAGNEGDIPLHVEANLAPGTSRSTIVEMDDPSMTYVDIWSAPGEDFAAIVFLVDEDGNILEESAAHLSTQESYSQPLPISPEQTSTVRAYPEVNSYTGKTNLFLQINALQAVADGYTVGIQLQPLSETDSVHLHAWVSEGSFSNPAPENPEWMEGNTNYTINGSMGSSQSVITVASYTSRNDWDGTLFNQNEIGEISDFSSRGPLIGGAIKPDIAAPGEIVISSGNSFLSNYLGYLLADESLVNGKEYPWIISQGTSMSTPAVTGIMALLLQQNPYLSIEDMKTLLDETAVRDAFTGETKNARWGYGKIDALAALNVLESDSVYTISVTQNDGGKIIVTHESDTVTSETQFARGTVLRLKAVPETYHFLNSWWDGNTETEREYTVARDADISATFEQETMYTVTIEQTQGGRVLVTCENDTLDSETQLPEGVLVKLYAIADENYHFSEWWDGNTTANRSMALNRDLKIKAFFDEGSANEALASHNINIYPNPSDGVFRMECPGAKEAKVFNTQGQLIQTIRESLDNFSLDMQDQQPGLYYMHIRYPQSSQTVKLVIR</sequence>
<dbReference type="GO" id="GO:0006508">
    <property type="term" value="P:proteolysis"/>
    <property type="evidence" value="ECO:0007669"/>
    <property type="project" value="UniProtKB-KW"/>
</dbReference>
<dbReference type="InterPro" id="IPR000209">
    <property type="entry name" value="Peptidase_S8/S53_dom"/>
</dbReference>
<evidence type="ECO:0000256" key="6">
    <source>
        <dbReference type="PROSITE-ProRule" id="PRU01240"/>
    </source>
</evidence>